<comment type="caution">
    <text evidence="9">The sequence shown here is derived from an EMBL/GenBank/DDBJ whole genome shotgun (WGS) entry which is preliminary data.</text>
</comment>
<gene>
    <name evidence="9" type="ORF">GCM10010923_18820</name>
</gene>
<evidence type="ECO:0000256" key="2">
    <source>
        <dbReference type="ARBA" id="ARBA00006577"/>
    </source>
</evidence>
<comment type="similarity">
    <text evidence="2 6">Belongs to the FKBP-type PPIase family.</text>
</comment>
<evidence type="ECO:0000256" key="5">
    <source>
        <dbReference type="PROSITE-ProRule" id="PRU00277"/>
    </source>
</evidence>
<dbReference type="PROSITE" id="PS50059">
    <property type="entry name" value="FKBP_PPIASE"/>
    <property type="match status" value="1"/>
</dbReference>
<dbReference type="Proteomes" id="UP000603317">
    <property type="component" value="Unassembled WGS sequence"/>
</dbReference>
<keyword evidence="3 5" id="KW-0697">Rotamase</keyword>
<evidence type="ECO:0000256" key="3">
    <source>
        <dbReference type="ARBA" id="ARBA00023110"/>
    </source>
</evidence>
<evidence type="ECO:0000313" key="9">
    <source>
        <dbReference type="EMBL" id="GGA08808.1"/>
    </source>
</evidence>
<keyword evidence="7" id="KW-1133">Transmembrane helix</keyword>
<evidence type="ECO:0000256" key="6">
    <source>
        <dbReference type="RuleBase" id="RU003915"/>
    </source>
</evidence>
<sequence length="192" mass="20331">MTEVTRVPLQPIAKGSLLKLWIGIAIAVLAAAGLAWAAQPKGLKLEVIEEGMGPTAEIGQVVFARYTGRLPDGTTFDESQDFPIPESILPGGTPFAVEEGATIPGFFEGLQQVKKGGKYTLYIPAEKAYGSAPPPGSPIPADSDLVFDLEVVDILERADVEQRFQAAQQFMIAQQAQQGEGEAQAPAPAPTE</sequence>
<dbReference type="Pfam" id="PF00254">
    <property type="entry name" value="FKBP_C"/>
    <property type="match status" value="1"/>
</dbReference>
<organism evidence="9 10">
    <name type="scientific">Blastomonas marina</name>
    <dbReference type="NCBI Taxonomy" id="1867408"/>
    <lineage>
        <taxon>Bacteria</taxon>
        <taxon>Pseudomonadati</taxon>
        <taxon>Pseudomonadota</taxon>
        <taxon>Alphaproteobacteria</taxon>
        <taxon>Sphingomonadales</taxon>
        <taxon>Sphingomonadaceae</taxon>
        <taxon>Blastomonas</taxon>
    </lineage>
</organism>
<dbReference type="RefSeq" id="WP_188642453.1">
    <property type="nucleotide sequence ID" value="NZ_BMID01000001.1"/>
</dbReference>
<dbReference type="InterPro" id="IPR046357">
    <property type="entry name" value="PPIase_dom_sf"/>
</dbReference>
<keyword evidence="10" id="KW-1185">Reference proteome</keyword>
<evidence type="ECO:0000256" key="7">
    <source>
        <dbReference type="SAM" id="Phobius"/>
    </source>
</evidence>
<accession>A0ABQ1FF23</accession>
<dbReference type="EC" id="5.2.1.8" evidence="6"/>
<keyword evidence="4 5" id="KW-0413">Isomerase</keyword>
<feature type="transmembrane region" description="Helical" evidence="7">
    <location>
        <begin position="20"/>
        <end position="38"/>
    </location>
</feature>
<evidence type="ECO:0000256" key="1">
    <source>
        <dbReference type="ARBA" id="ARBA00000971"/>
    </source>
</evidence>
<reference evidence="10" key="1">
    <citation type="journal article" date="2019" name="Int. J. Syst. Evol. Microbiol.">
        <title>The Global Catalogue of Microorganisms (GCM) 10K type strain sequencing project: providing services to taxonomists for standard genome sequencing and annotation.</title>
        <authorList>
            <consortium name="The Broad Institute Genomics Platform"/>
            <consortium name="The Broad Institute Genome Sequencing Center for Infectious Disease"/>
            <person name="Wu L."/>
            <person name="Ma J."/>
        </authorList>
    </citation>
    <scope>NUCLEOTIDE SEQUENCE [LARGE SCALE GENOMIC DNA]</scope>
    <source>
        <strain evidence="10">CGMCC 1.15297</strain>
    </source>
</reference>
<evidence type="ECO:0000313" key="10">
    <source>
        <dbReference type="Proteomes" id="UP000603317"/>
    </source>
</evidence>
<dbReference type="EMBL" id="BMID01000001">
    <property type="protein sequence ID" value="GGA08808.1"/>
    <property type="molecule type" value="Genomic_DNA"/>
</dbReference>
<comment type="catalytic activity">
    <reaction evidence="1 5 6">
        <text>[protein]-peptidylproline (omega=180) = [protein]-peptidylproline (omega=0)</text>
        <dbReference type="Rhea" id="RHEA:16237"/>
        <dbReference type="Rhea" id="RHEA-COMP:10747"/>
        <dbReference type="Rhea" id="RHEA-COMP:10748"/>
        <dbReference type="ChEBI" id="CHEBI:83833"/>
        <dbReference type="ChEBI" id="CHEBI:83834"/>
        <dbReference type="EC" id="5.2.1.8"/>
    </reaction>
</comment>
<name>A0ABQ1FF23_9SPHN</name>
<evidence type="ECO:0000259" key="8">
    <source>
        <dbReference type="PROSITE" id="PS50059"/>
    </source>
</evidence>
<evidence type="ECO:0000256" key="4">
    <source>
        <dbReference type="ARBA" id="ARBA00023235"/>
    </source>
</evidence>
<dbReference type="PANTHER" id="PTHR43811">
    <property type="entry name" value="FKBP-TYPE PEPTIDYL-PROLYL CIS-TRANS ISOMERASE FKPA"/>
    <property type="match status" value="1"/>
</dbReference>
<proteinExistence type="inferred from homology"/>
<dbReference type="InterPro" id="IPR001179">
    <property type="entry name" value="PPIase_FKBP_dom"/>
</dbReference>
<dbReference type="PANTHER" id="PTHR43811:SF19">
    <property type="entry name" value="39 KDA FK506-BINDING NUCLEAR PROTEIN"/>
    <property type="match status" value="1"/>
</dbReference>
<keyword evidence="7" id="KW-0812">Transmembrane</keyword>
<dbReference type="Gene3D" id="3.10.50.40">
    <property type="match status" value="1"/>
</dbReference>
<feature type="domain" description="PPIase FKBP-type" evidence="8">
    <location>
        <begin position="59"/>
        <end position="155"/>
    </location>
</feature>
<protein>
    <recommendedName>
        <fullName evidence="6">Peptidyl-prolyl cis-trans isomerase</fullName>
        <ecNumber evidence="6">5.2.1.8</ecNumber>
    </recommendedName>
</protein>
<dbReference type="SUPFAM" id="SSF54534">
    <property type="entry name" value="FKBP-like"/>
    <property type="match status" value="1"/>
</dbReference>
<keyword evidence="7" id="KW-0472">Membrane</keyword>